<reference evidence="2 3" key="1">
    <citation type="journal article" date="2007" name="PLoS Genet.">
        <title>Patterns and implications of gene gain and loss in the evolution of Prochlorococcus.</title>
        <authorList>
            <person name="Kettler G.C."/>
            <person name="Martiny A.C."/>
            <person name="Huang K."/>
            <person name="Zucker J."/>
            <person name="Coleman M.L."/>
            <person name="Rodrigue S."/>
            <person name="Chen F."/>
            <person name="Lapidus A."/>
            <person name="Ferriera S."/>
            <person name="Johnson J."/>
            <person name="Steglich C."/>
            <person name="Church G.M."/>
            <person name="Richardson P."/>
            <person name="Chisholm S.W."/>
        </authorList>
    </citation>
    <scope>NUCLEOTIDE SEQUENCE [LARGE SCALE GENOMIC DNA]</scope>
    <source>
        <strain evidence="3">MIT 9211</strain>
    </source>
</reference>
<dbReference type="GO" id="GO:0030655">
    <property type="term" value="P:beta-lactam antibiotic catabolic process"/>
    <property type="evidence" value="ECO:0007669"/>
    <property type="project" value="InterPro"/>
</dbReference>
<proteinExistence type="predicted"/>
<organism evidence="2 3">
    <name type="scientific">Prochlorococcus marinus (strain MIT 9211)</name>
    <dbReference type="NCBI Taxonomy" id="93059"/>
    <lineage>
        <taxon>Bacteria</taxon>
        <taxon>Bacillati</taxon>
        <taxon>Cyanobacteriota</taxon>
        <taxon>Cyanophyceae</taxon>
        <taxon>Synechococcales</taxon>
        <taxon>Prochlorococcaceae</taxon>
        <taxon>Prochlorococcus</taxon>
    </lineage>
</organism>
<dbReference type="PANTHER" id="PTHR35333:SF3">
    <property type="entry name" value="BETA-LACTAMASE-TYPE TRANSPEPTIDASE FOLD CONTAINING PROTEIN"/>
    <property type="match status" value="1"/>
</dbReference>
<dbReference type="STRING" id="93059.P9211_16411"/>
<dbReference type="HOGENOM" id="CLU_924163_0_0_3"/>
<evidence type="ECO:0000313" key="3">
    <source>
        <dbReference type="Proteomes" id="UP000000788"/>
    </source>
</evidence>
<evidence type="ECO:0000259" key="1">
    <source>
        <dbReference type="Pfam" id="PF13354"/>
    </source>
</evidence>
<evidence type="ECO:0000313" key="2">
    <source>
        <dbReference type="EMBL" id="ABX09572.1"/>
    </source>
</evidence>
<dbReference type="AlphaFoldDB" id="A9BCL0"/>
<dbReference type="InterPro" id="IPR012338">
    <property type="entry name" value="Beta-lactam/transpept-like"/>
</dbReference>
<dbReference type="Proteomes" id="UP000000788">
    <property type="component" value="Chromosome"/>
</dbReference>
<feature type="domain" description="Beta-lactamase class A catalytic" evidence="1">
    <location>
        <begin position="90"/>
        <end position="272"/>
    </location>
</feature>
<dbReference type="RefSeq" id="WP_012196193.1">
    <property type="nucleotide sequence ID" value="NC_009976.1"/>
</dbReference>
<dbReference type="KEGG" id="pmj:P9211_16411"/>
<name>A9BCL0_PROM4</name>
<dbReference type="InterPro" id="IPR045155">
    <property type="entry name" value="Beta-lactam_cat"/>
</dbReference>
<gene>
    <name evidence="2" type="ordered locus">P9211_16411</name>
</gene>
<dbReference type="EMBL" id="CP000878">
    <property type="protein sequence ID" value="ABX09572.1"/>
    <property type="molecule type" value="Genomic_DNA"/>
</dbReference>
<sequence length="299" mass="33674">MALYRANAHMTSLLRRLLQKFAEDGRPNLQKSISIIWICYEGQNPSSSSGFGACWLPKKLIYPASLVKLIYACAVEDWLDKDLLVESSELRRAQSDMIKHSSNDATSYIVDMLTGTTSGPSIKGFNWECWKQQRNIVNNWLKSFQFQELDLINCSQKTWNDGPYGREKDFYGDKNQNRNALTSLAVAKVLEGIMTSSFLSIKATKKLRDLLSRSLDLVSRKADTENQIDGFLGEGLPQGSQIWSKAGLMSEARHDAAWFITPKGSPTLLVVLCEGKVLAKDNYLLPSLADELSKWHLQK</sequence>
<dbReference type="SUPFAM" id="SSF56601">
    <property type="entry name" value="beta-lactamase/transpeptidase-like"/>
    <property type="match status" value="1"/>
</dbReference>
<dbReference type="eggNOG" id="COG2367">
    <property type="taxonomic scope" value="Bacteria"/>
</dbReference>
<dbReference type="GO" id="GO:0008800">
    <property type="term" value="F:beta-lactamase activity"/>
    <property type="evidence" value="ECO:0007669"/>
    <property type="project" value="InterPro"/>
</dbReference>
<dbReference type="Pfam" id="PF13354">
    <property type="entry name" value="Beta-lactamase2"/>
    <property type="match status" value="1"/>
</dbReference>
<dbReference type="GO" id="GO:0046677">
    <property type="term" value="P:response to antibiotic"/>
    <property type="evidence" value="ECO:0007669"/>
    <property type="project" value="InterPro"/>
</dbReference>
<dbReference type="InterPro" id="IPR000871">
    <property type="entry name" value="Beta-lactam_class-A"/>
</dbReference>
<keyword evidence="3" id="KW-1185">Reference proteome</keyword>
<accession>A9BCL0</accession>
<dbReference type="OrthoDB" id="7510992at2"/>
<protein>
    <recommendedName>
        <fullName evidence="1">Beta-lactamase class A catalytic domain-containing protein</fullName>
    </recommendedName>
</protein>
<dbReference type="Gene3D" id="3.40.710.10">
    <property type="entry name" value="DD-peptidase/beta-lactamase superfamily"/>
    <property type="match status" value="1"/>
</dbReference>
<dbReference type="PANTHER" id="PTHR35333">
    <property type="entry name" value="BETA-LACTAMASE"/>
    <property type="match status" value="1"/>
</dbReference>